<evidence type="ECO:0000259" key="5">
    <source>
        <dbReference type="PROSITE" id="PS50893"/>
    </source>
</evidence>
<reference evidence="6 7" key="1">
    <citation type="submission" date="2023-07" db="EMBL/GenBank/DDBJ databases">
        <title>Genomic Encyclopedia of Type Strains, Phase IV (KMG-IV): sequencing the most valuable type-strain genomes for metagenomic binning, comparative biology and taxonomic classification.</title>
        <authorList>
            <person name="Goeker M."/>
        </authorList>
    </citation>
    <scope>NUCLEOTIDE SEQUENCE [LARGE SCALE GENOMIC DNA]</scope>
    <source>
        <strain evidence="6 7">DSM 1277</strain>
    </source>
</reference>
<evidence type="ECO:0000313" key="6">
    <source>
        <dbReference type="EMBL" id="MDQ0349434.1"/>
    </source>
</evidence>
<dbReference type="PANTHER" id="PTHR42781">
    <property type="entry name" value="SPERMIDINE/PUTRESCINE IMPORT ATP-BINDING PROTEIN POTA"/>
    <property type="match status" value="1"/>
</dbReference>
<dbReference type="Pfam" id="PF08402">
    <property type="entry name" value="TOBE_2"/>
    <property type="match status" value="1"/>
</dbReference>
<feature type="domain" description="ABC transporter" evidence="5">
    <location>
        <begin position="7"/>
        <end position="237"/>
    </location>
</feature>
<evidence type="ECO:0000256" key="3">
    <source>
        <dbReference type="ARBA" id="ARBA00022741"/>
    </source>
</evidence>
<keyword evidence="4 6" id="KW-0067">ATP-binding</keyword>
<dbReference type="Pfam" id="PF00005">
    <property type="entry name" value="ABC_tran"/>
    <property type="match status" value="1"/>
</dbReference>
<dbReference type="InterPro" id="IPR050093">
    <property type="entry name" value="ABC_SmlMolc_Importer"/>
</dbReference>
<dbReference type="Gene3D" id="3.40.50.300">
    <property type="entry name" value="P-loop containing nucleotide triphosphate hydrolases"/>
    <property type="match status" value="1"/>
</dbReference>
<accession>A0ABU0DM35</accession>
<dbReference type="PANTHER" id="PTHR42781:SF4">
    <property type="entry name" value="SPERMIDINE_PUTRESCINE IMPORT ATP-BINDING PROTEIN POTA"/>
    <property type="match status" value="1"/>
</dbReference>
<dbReference type="RefSeq" id="WP_307063136.1">
    <property type="nucleotide sequence ID" value="NZ_JAUSUH010000011.1"/>
</dbReference>
<comment type="caution">
    <text evidence="6">The sequence shown here is derived from an EMBL/GenBank/DDBJ whole genome shotgun (WGS) entry which is preliminary data.</text>
</comment>
<dbReference type="Proteomes" id="UP001238467">
    <property type="component" value="Unassembled WGS sequence"/>
</dbReference>
<dbReference type="InterPro" id="IPR017871">
    <property type="entry name" value="ABC_transporter-like_CS"/>
</dbReference>
<evidence type="ECO:0000256" key="4">
    <source>
        <dbReference type="ARBA" id="ARBA00022840"/>
    </source>
</evidence>
<keyword evidence="3" id="KW-0547">Nucleotide-binding</keyword>
<dbReference type="InterPro" id="IPR027417">
    <property type="entry name" value="P-loop_NTPase"/>
</dbReference>
<evidence type="ECO:0000256" key="2">
    <source>
        <dbReference type="ARBA" id="ARBA00022448"/>
    </source>
</evidence>
<dbReference type="SUPFAM" id="SSF52540">
    <property type="entry name" value="P-loop containing nucleoside triphosphate hydrolases"/>
    <property type="match status" value="1"/>
</dbReference>
<sequence length="368" mass="39055">MSKGADIELIDVTKRYGAALAVDRVSLKIPAGTYCCLLGPSGCGKTTTLRMMAGHESITEGDIRLGPTVVTDLPPAKRGTAMMFQSYALFPHLDTVDNVAFSLKMKGVDKASRRAKAMEMLKLVQMDHLAERRPAQLSGGQQQRVALARALITDPQVLLLDEPLSALDPFLKIKVRQELKKLQLQLGISFIHVTHSQEEAMALSDLVVVMNGGRIEQAGTPREVFNRPATAFVARFMGDHNVIAGRVTAIGAEDVTFEVPGGASFRAPAGPELAAGLEPGAPLEIAVRTDRVTLGAGAMLGCGLTGLVQNIEYHGQKVQVALAAPGVAEFAVQVPETAFFAAPLNVGDAVPLAWTPQDVHILKASPAA</sequence>
<proteinExistence type="inferred from homology"/>
<dbReference type="InterPro" id="IPR003593">
    <property type="entry name" value="AAA+_ATPase"/>
</dbReference>
<dbReference type="PROSITE" id="PS50893">
    <property type="entry name" value="ABC_TRANSPORTER_2"/>
    <property type="match status" value="1"/>
</dbReference>
<dbReference type="EMBL" id="JAUSUH010000011">
    <property type="protein sequence ID" value="MDQ0349434.1"/>
    <property type="molecule type" value="Genomic_DNA"/>
</dbReference>
<dbReference type="GO" id="GO:0005524">
    <property type="term" value="F:ATP binding"/>
    <property type="evidence" value="ECO:0007669"/>
    <property type="project" value="UniProtKB-KW"/>
</dbReference>
<evidence type="ECO:0000256" key="1">
    <source>
        <dbReference type="ARBA" id="ARBA00005417"/>
    </source>
</evidence>
<organism evidence="6 7">
    <name type="scientific">Ancylobacter vacuolatus</name>
    <dbReference type="NCBI Taxonomy" id="223389"/>
    <lineage>
        <taxon>Bacteria</taxon>
        <taxon>Pseudomonadati</taxon>
        <taxon>Pseudomonadota</taxon>
        <taxon>Alphaproteobacteria</taxon>
        <taxon>Hyphomicrobiales</taxon>
        <taxon>Xanthobacteraceae</taxon>
        <taxon>Ancylobacter</taxon>
    </lineage>
</organism>
<evidence type="ECO:0000313" key="7">
    <source>
        <dbReference type="Proteomes" id="UP001238467"/>
    </source>
</evidence>
<dbReference type="PROSITE" id="PS00211">
    <property type="entry name" value="ABC_TRANSPORTER_1"/>
    <property type="match status" value="1"/>
</dbReference>
<comment type="similarity">
    <text evidence="1">Belongs to the ABC transporter superfamily.</text>
</comment>
<protein>
    <submittedName>
        <fullName evidence="6">Spermidine/putrescine transport system ATP-binding protein</fullName>
    </submittedName>
</protein>
<dbReference type="InterPro" id="IPR008995">
    <property type="entry name" value="Mo/tungstate-bd_C_term_dom"/>
</dbReference>
<name>A0ABU0DM35_9HYPH</name>
<dbReference type="SMART" id="SM00382">
    <property type="entry name" value="AAA"/>
    <property type="match status" value="1"/>
</dbReference>
<keyword evidence="2" id="KW-0813">Transport</keyword>
<dbReference type="InterPro" id="IPR013611">
    <property type="entry name" value="Transp-assoc_OB_typ2"/>
</dbReference>
<dbReference type="Gene3D" id="2.40.50.100">
    <property type="match status" value="1"/>
</dbReference>
<gene>
    <name evidence="6" type="ORF">J2S76_003882</name>
</gene>
<dbReference type="SUPFAM" id="SSF50331">
    <property type="entry name" value="MOP-like"/>
    <property type="match status" value="1"/>
</dbReference>
<dbReference type="InterPro" id="IPR003439">
    <property type="entry name" value="ABC_transporter-like_ATP-bd"/>
</dbReference>
<keyword evidence="7" id="KW-1185">Reference proteome</keyword>